<keyword evidence="11" id="KW-1185">Reference proteome</keyword>
<dbReference type="PRINTS" id="PR01590">
    <property type="entry name" value="HTHFIS"/>
</dbReference>
<dbReference type="InterPro" id="IPR002197">
    <property type="entry name" value="HTH_Fis"/>
</dbReference>
<dbReference type="InterPro" id="IPR002078">
    <property type="entry name" value="Sigma_54_int"/>
</dbReference>
<dbReference type="RefSeq" id="WP_075085554.1">
    <property type="nucleotide sequence ID" value="NZ_CP042912.1"/>
</dbReference>
<dbReference type="Gene3D" id="2.60.200.20">
    <property type="match status" value="1"/>
</dbReference>
<dbReference type="SUPFAM" id="SSF46689">
    <property type="entry name" value="Homeodomain-like"/>
    <property type="match status" value="1"/>
</dbReference>
<dbReference type="Gene3D" id="3.30.450.40">
    <property type="match status" value="1"/>
</dbReference>
<dbReference type="PROSITE" id="PS00688">
    <property type="entry name" value="SIGMA54_INTERACT_3"/>
    <property type="match status" value="1"/>
</dbReference>
<dbReference type="Gene3D" id="1.10.10.60">
    <property type="entry name" value="Homeodomain-like"/>
    <property type="match status" value="1"/>
</dbReference>
<dbReference type="InterPro" id="IPR009057">
    <property type="entry name" value="Homeodomain-like_sf"/>
</dbReference>
<evidence type="ECO:0000256" key="1">
    <source>
        <dbReference type="ARBA" id="ARBA00022741"/>
    </source>
</evidence>
<keyword evidence="4" id="KW-0238">DNA-binding</keyword>
<dbReference type="GO" id="GO:0043565">
    <property type="term" value="F:sequence-specific DNA binding"/>
    <property type="evidence" value="ECO:0007669"/>
    <property type="project" value="InterPro"/>
</dbReference>
<dbReference type="OrthoDB" id="9761019at2"/>
<keyword evidence="1" id="KW-0547">Nucleotide-binding</keyword>
<dbReference type="PANTHER" id="PTHR32071">
    <property type="entry name" value="TRANSCRIPTIONAL REGULATORY PROTEIN"/>
    <property type="match status" value="1"/>
</dbReference>
<dbReference type="InterPro" id="IPR058031">
    <property type="entry name" value="AAA_lid_NorR"/>
</dbReference>
<dbReference type="SMART" id="SM00240">
    <property type="entry name" value="FHA"/>
    <property type="match status" value="1"/>
</dbReference>
<dbReference type="CDD" id="cd00009">
    <property type="entry name" value="AAA"/>
    <property type="match status" value="1"/>
</dbReference>
<dbReference type="KEGG" id="mff:MFFC18_17440"/>
<dbReference type="InterPro" id="IPR003593">
    <property type="entry name" value="AAA+_ATPase"/>
</dbReference>
<dbReference type="PROSITE" id="PS50045">
    <property type="entry name" value="SIGMA54_INTERACT_4"/>
    <property type="match status" value="1"/>
</dbReference>
<dbReference type="FunFam" id="3.40.50.300:FF:000006">
    <property type="entry name" value="DNA-binding transcriptional regulator NtrC"/>
    <property type="match status" value="1"/>
</dbReference>
<dbReference type="Pfam" id="PF02954">
    <property type="entry name" value="HTH_8"/>
    <property type="match status" value="1"/>
</dbReference>
<dbReference type="FunFam" id="1.10.8.60:FF:000014">
    <property type="entry name" value="DNA-binding transcriptional regulator NtrC"/>
    <property type="match status" value="1"/>
</dbReference>
<dbReference type="SMART" id="SM00382">
    <property type="entry name" value="AAA"/>
    <property type="match status" value="1"/>
</dbReference>
<evidence type="ECO:0000256" key="7">
    <source>
        <dbReference type="SAM" id="Coils"/>
    </source>
</evidence>
<organism evidence="10 11">
    <name type="scientific">Mariniblastus fucicola</name>
    <dbReference type="NCBI Taxonomy" id="980251"/>
    <lineage>
        <taxon>Bacteria</taxon>
        <taxon>Pseudomonadati</taxon>
        <taxon>Planctomycetota</taxon>
        <taxon>Planctomycetia</taxon>
        <taxon>Pirellulales</taxon>
        <taxon>Pirellulaceae</taxon>
        <taxon>Mariniblastus</taxon>
    </lineage>
</organism>
<dbReference type="CDD" id="cd00060">
    <property type="entry name" value="FHA"/>
    <property type="match status" value="1"/>
</dbReference>
<evidence type="ECO:0000313" key="11">
    <source>
        <dbReference type="Proteomes" id="UP000322214"/>
    </source>
</evidence>
<evidence type="ECO:0000256" key="3">
    <source>
        <dbReference type="ARBA" id="ARBA00023015"/>
    </source>
</evidence>
<gene>
    <name evidence="10" type="primary">zraR_5</name>
    <name evidence="10" type="ORF">MFFC18_17440</name>
</gene>
<protein>
    <submittedName>
        <fullName evidence="10">Transcriptional regulatory protein ZraR</fullName>
    </submittedName>
</protein>
<reference evidence="10 11" key="1">
    <citation type="submission" date="2019-08" db="EMBL/GenBank/DDBJ databases">
        <title>Deep-cultivation of Planctomycetes and their phenomic and genomic characterization uncovers novel biology.</title>
        <authorList>
            <person name="Wiegand S."/>
            <person name="Jogler M."/>
            <person name="Boedeker C."/>
            <person name="Pinto D."/>
            <person name="Vollmers J."/>
            <person name="Rivas-Marin E."/>
            <person name="Kohn T."/>
            <person name="Peeters S.H."/>
            <person name="Heuer A."/>
            <person name="Rast P."/>
            <person name="Oberbeckmann S."/>
            <person name="Bunk B."/>
            <person name="Jeske O."/>
            <person name="Meyerdierks A."/>
            <person name="Storesund J.E."/>
            <person name="Kallscheuer N."/>
            <person name="Luecker S."/>
            <person name="Lage O.M."/>
            <person name="Pohl T."/>
            <person name="Merkel B.J."/>
            <person name="Hornburger P."/>
            <person name="Mueller R.-W."/>
            <person name="Bruemmer F."/>
            <person name="Labrenz M."/>
            <person name="Spormann A.M."/>
            <person name="Op den Camp H."/>
            <person name="Overmann J."/>
            <person name="Amann R."/>
            <person name="Jetten M.S.M."/>
            <person name="Mascher T."/>
            <person name="Medema M.H."/>
            <person name="Devos D.P."/>
            <person name="Kaster A.-K."/>
            <person name="Ovreas L."/>
            <person name="Rohde M."/>
            <person name="Galperin M.Y."/>
            <person name="Jogler C."/>
        </authorList>
    </citation>
    <scope>NUCLEOTIDE SEQUENCE [LARGE SCALE GENOMIC DNA]</scope>
    <source>
        <strain evidence="10 11">FC18</strain>
    </source>
</reference>
<dbReference type="InterPro" id="IPR025662">
    <property type="entry name" value="Sigma_54_int_dom_ATP-bd_1"/>
</dbReference>
<dbReference type="PROSITE" id="PS50006">
    <property type="entry name" value="FHA_DOMAIN"/>
    <property type="match status" value="1"/>
</dbReference>
<evidence type="ECO:0000259" key="8">
    <source>
        <dbReference type="PROSITE" id="PS50006"/>
    </source>
</evidence>
<dbReference type="SUPFAM" id="SSF52540">
    <property type="entry name" value="P-loop containing nucleoside triphosphate hydrolases"/>
    <property type="match status" value="1"/>
</dbReference>
<keyword evidence="5" id="KW-0010">Activator</keyword>
<dbReference type="InterPro" id="IPR029016">
    <property type="entry name" value="GAF-like_dom_sf"/>
</dbReference>
<evidence type="ECO:0000256" key="5">
    <source>
        <dbReference type="ARBA" id="ARBA00023159"/>
    </source>
</evidence>
<dbReference type="Pfam" id="PF01590">
    <property type="entry name" value="GAF"/>
    <property type="match status" value="1"/>
</dbReference>
<feature type="domain" description="Sigma-54 factor interaction" evidence="9">
    <location>
        <begin position="380"/>
        <end position="609"/>
    </location>
</feature>
<dbReference type="EMBL" id="CP042912">
    <property type="protein sequence ID" value="QEG21883.1"/>
    <property type="molecule type" value="Genomic_DNA"/>
</dbReference>
<dbReference type="PANTHER" id="PTHR32071:SF57">
    <property type="entry name" value="C4-DICARBOXYLATE TRANSPORT TRANSCRIPTIONAL REGULATORY PROTEIN DCTD"/>
    <property type="match status" value="1"/>
</dbReference>
<dbReference type="Pfam" id="PF25601">
    <property type="entry name" value="AAA_lid_14"/>
    <property type="match status" value="1"/>
</dbReference>
<proteinExistence type="predicted"/>
<feature type="coiled-coil region" evidence="7">
    <location>
        <begin position="353"/>
        <end position="380"/>
    </location>
</feature>
<evidence type="ECO:0000256" key="4">
    <source>
        <dbReference type="ARBA" id="ARBA00023125"/>
    </source>
</evidence>
<keyword evidence="7" id="KW-0175">Coiled coil</keyword>
<name>A0A5B9PGJ9_9BACT</name>
<keyword evidence="6" id="KW-0804">Transcription</keyword>
<dbReference type="Pfam" id="PF00158">
    <property type="entry name" value="Sigma54_activat"/>
    <property type="match status" value="1"/>
</dbReference>
<dbReference type="AlphaFoldDB" id="A0A5B9PGJ9"/>
<dbReference type="InterPro" id="IPR003018">
    <property type="entry name" value="GAF"/>
</dbReference>
<dbReference type="Gene3D" id="1.10.8.60">
    <property type="match status" value="1"/>
</dbReference>
<dbReference type="InterPro" id="IPR025943">
    <property type="entry name" value="Sigma_54_int_dom_ATP-bd_2"/>
</dbReference>
<dbReference type="InterPro" id="IPR027417">
    <property type="entry name" value="P-loop_NTPase"/>
</dbReference>
<evidence type="ECO:0000259" key="9">
    <source>
        <dbReference type="PROSITE" id="PS50045"/>
    </source>
</evidence>
<dbReference type="Gene3D" id="3.40.50.300">
    <property type="entry name" value="P-loop containing nucleotide triphosphate hydrolases"/>
    <property type="match status" value="1"/>
</dbReference>
<evidence type="ECO:0000256" key="2">
    <source>
        <dbReference type="ARBA" id="ARBA00022840"/>
    </source>
</evidence>
<accession>A0A5B9PGJ9</accession>
<dbReference type="PROSITE" id="PS00676">
    <property type="entry name" value="SIGMA54_INTERACT_2"/>
    <property type="match status" value="1"/>
</dbReference>
<dbReference type="Proteomes" id="UP000322214">
    <property type="component" value="Chromosome"/>
</dbReference>
<dbReference type="InterPro" id="IPR008984">
    <property type="entry name" value="SMAD_FHA_dom_sf"/>
</dbReference>
<dbReference type="Pfam" id="PF00498">
    <property type="entry name" value="FHA"/>
    <property type="match status" value="1"/>
</dbReference>
<keyword evidence="3" id="KW-0805">Transcription regulation</keyword>
<dbReference type="SMART" id="SM00065">
    <property type="entry name" value="GAF"/>
    <property type="match status" value="1"/>
</dbReference>
<dbReference type="GO" id="GO:0005524">
    <property type="term" value="F:ATP binding"/>
    <property type="evidence" value="ECO:0007669"/>
    <property type="project" value="UniProtKB-KW"/>
</dbReference>
<evidence type="ECO:0000313" key="10">
    <source>
        <dbReference type="EMBL" id="QEG21883.1"/>
    </source>
</evidence>
<dbReference type="PROSITE" id="PS00675">
    <property type="entry name" value="SIGMA54_INTERACT_1"/>
    <property type="match status" value="1"/>
</dbReference>
<feature type="domain" description="FHA" evidence="8">
    <location>
        <begin position="37"/>
        <end position="86"/>
    </location>
</feature>
<keyword evidence="2" id="KW-0067">ATP-binding</keyword>
<sequence length="694" mass="77381">MGKSTKKNKSDGPFAYLVIRDGKKWSDVFRLIPGRTVTIGRSPTNQIVIKEDQASRQHAEIFFSDGAWTVRDLNSRNGTAIGEEPLSGDRKLNVGDVVWIAGTQMSFVEDLSAAYGKKDQQKVFSRVEIGGETIVGLEVSDSDEEVTQTNVAAEVTEPQTITHRRQKTKFLDHDNEDLEELKDPIPKFGIAATRLCRLAFDLAKETTARGVARMAMDNLMDMSGVDSGAVMLVPRARRTTTDPEHLEILAWSSTNRPEYQRVSKFLTETVLRNGEAVLARDVQDDSALGLRDSSGKIHATSVICAPIRMNARTVGLIHLYSTIPAKVLDPDDLEFTLAVAETVGLALKTRYREQKLVDDLSRTRSEIDQLRNQLNVESEIVGSSPAMLKVHQQIHRAAPSKATVLVRGESGVGKELVARAVHFSSDRRNGPFVCLNCAALTESLLESELFGHEKGAFTGATERKAGKFEAADKGTLMLDEIGEMSPSIQAKFLRVLEGHPFERVGGSKAIRVNVRVIAATNRDLEEEVRNGKFRKDLFFRLHVVQIDVPPLRHRPEDIQVLADFFLQKYNGETGRKIKGYSPHVRHQLQRYRWPGNVRELKNVVERAVVLAQGETIEMEDLTLTKLSTASESQFDLGTLVDEYRPMSLEEVECRHIEQTLASTAWNKSKAAAILGVERSTLDRKIKKYGLKKTV</sequence>
<dbReference type="SUPFAM" id="SSF55781">
    <property type="entry name" value="GAF domain-like"/>
    <property type="match status" value="1"/>
</dbReference>
<dbReference type="SUPFAM" id="SSF49879">
    <property type="entry name" value="SMAD/FHA domain"/>
    <property type="match status" value="1"/>
</dbReference>
<dbReference type="InterPro" id="IPR000253">
    <property type="entry name" value="FHA_dom"/>
</dbReference>
<dbReference type="STRING" id="980251.GCA_001642875_03345"/>
<dbReference type="InterPro" id="IPR025944">
    <property type="entry name" value="Sigma_54_int_dom_CS"/>
</dbReference>
<evidence type="ECO:0000256" key="6">
    <source>
        <dbReference type="ARBA" id="ARBA00023163"/>
    </source>
</evidence>
<dbReference type="GO" id="GO:0006355">
    <property type="term" value="P:regulation of DNA-templated transcription"/>
    <property type="evidence" value="ECO:0007669"/>
    <property type="project" value="InterPro"/>
</dbReference>